<keyword evidence="2" id="KW-1185">Reference proteome</keyword>
<dbReference type="InParanoid" id="F6REJ1"/>
<dbReference type="Ensembl" id="ENSCINT00000025409.1">
    <property type="protein sequence ID" value="ENSCINP00000025163.1"/>
    <property type="gene ID" value="ENSCING00000013785.1"/>
</dbReference>
<dbReference type="GeneTree" id="ENSGT00390000015633"/>
<reference evidence="1" key="2">
    <citation type="journal article" date="2008" name="Genome Biol.">
        <title>Improved genome assembly and evidence-based global gene model set for the chordate Ciona intestinalis: new insight into intron and operon populations.</title>
        <authorList>
            <person name="Satou Y."/>
            <person name="Mineta K."/>
            <person name="Ogasawara M."/>
            <person name="Sasakura Y."/>
            <person name="Shoguchi E."/>
            <person name="Ueno K."/>
            <person name="Yamada L."/>
            <person name="Matsumoto J."/>
            <person name="Wasserscheid J."/>
            <person name="Dewar K."/>
            <person name="Wiley G.B."/>
            <person name="Macmil S.L."/>
            <person name="Roe B.A."/>
            <person name="Zeller R.W."/>
            <person name="Hastings K.E."/>
            <person name="Lemaire P."/>
            <person name="Lindquist E."/>
            <person name="Endo T."/>
            <person name="Hotta K."/>
            <person name="Inaba K."/>
        </authorList>
    </citation>
    <scope>NUCLEOTIDE SEQUENCE [LARGE SCALE GENOMIC DNA]</scope>
    <source>
        <strain evidence="1">wild type</strain>
    </source>
</reference>
<dbReference type="AlphaFoldDB" id="F6REJ1"/>
<dbReference type="EMBL" id="EAAA01000080">
    <property type="status" value="NOT_ANNOTATED_CDS"/>
    <property type="molecule type" value="Genomic_DNA"/>
</dbReference>
<reference evidence="1" key="3">
    <citation type="submission" date="2025-08" db="UniProtKB">
        <authorList>
            <consortium name="Ensembl"/>
        </authorList>
    </citation>
    <scope>IDENTIFICATION</scope>
</reference>
<dbReference type="HOGENOM" id="CLU_1168148_0_0_1"/>
<evidence type="ECO:0000313" key="1">
    <source>
        <dbReference type="Ensembl" id="ENSCINP00000025163.1"/>
    </source>
</evidence>
<proteinExistence type="predicted"/>
<dbReference type="Proteomes" id="UP000008144">
    <property type="component" value="Chromosome 1"/>
</dbReference>
<evidence type="ECO:0000313" key="2">
    <source>
        <dbReference type="Proteomes" id="UP000008144"/>
    </source>
</evidence>
<organism evidence="1 2">
    <name type="scientific">Ciona intestinalis</name>
    <name type="common">Transparent sea squirt</name>
    <name type="synonym">Ascidia intestinalis</name>
    <dbReference type="NCBI Taxonomy" id="7719"/>
    <lineage>
        <taxon>Eukaryota</taxon>
        <taxon>Metazoa</taxon>
        <taxon>Chordata</taxon>
        <taxon>Tunicata</taxon>
        <taxon>Ascidiacea</taxon>
        <taxon>Phlebobranchia</taxon>
        <taxon>Cionidae</taxon>
        <taxon>Ciona</taxon>
    </lineage>
</organism>
<reference evidence="1" key="4">
    <citation type="submission" date="2025-09" db="UniProtKB">
        <authorList>
            <consortium name="Ensembl"/>
        </authorList>
    </citation>
    <scope>IDENTIFICATION</scope>
</reference>
<reference evidence="2" key="1">
    <citation type="journal article" date="2002" name="Science">
        <title>The draft genome of Ciona intestinalis: insights into chordate and vertebrate origins.</title>
        <authorList>
            <person name="Dehal P."/>
            <person name="Satou Y."/>
            <person name="Campbell R.K."/>
            <person name="Chapman J."/>
            <person name="Degnan B."/>
            <person name="De Tomaso A."/>
            <person name="Davidson B."/>
            <person name="Di Gregorio A."/>
            <person name="Gelpke M."/>
            <person name="Goodstein D.M."/>
            <person name="Harafuji N."/>
            <person name="Hastings K.E."/>
            <person name="Ho I."/>
            <person name="Hotta K."/>
            <person name="Huang W."/>
            <person name="Kawashima T."/>
            <person name="Lemaire P."/>
            <person name="Martinez D."/>
            <person name="Meinertzhagen I.A."/>
            <person name="Necula S."/>
            <person name="Nonaka M."/>
            <person name="Putnam N."/>
            <person name="Rash S."/>
            <person name="Saiga H."/>
            <person name="Satake M."/>
            <person name="Terry A."/>
            <person name="Yamada L."/>
            <person name="Wang H.G."/>
            <person name="Awazu S."/>
            <person name="Azumi K."/>
            <person name="Boore J."/>
            <person name="Branno M."/>
            <person name="Chin-Bow S."/>
            <person name="DeSantis R."/>
            <person name="Doyle S."/>
            <person name="Francino P."/>
            <person name="Keys D.N."/>
            <person name="Haga S."/>
            <person name="Hayashi H."/>
            <person name="Hino K."/>
            <person name="Imai K.S."/>
            <person name="Inaba K."/>
            <person name="Kano S."/>
            <person name="Kobayashi K."/>
            <person name="Kobayashi M."/>
            <person name="Lee B.I."/>
            <person name="Makabe K.W."/>
            <person name="Manohar C."/>
            <person name="Matassi G."/>
            <person name="Medina M."/>
            <person name="Mochizuki Y."/>
            <person name="Mount S."/>
            <person name="Morishita T."/>
            <person name="Miura S."/>
            <person name="Nakayama A."/>
            <person name="Nishizaka S."/>
            <person name="Nomoto H."/>
            <person name="Ohta F."/>
            <person name="Oishi K."/>
            <person name="Rigoutsos I."/>
            <person name="Sano M."/>
            <person name="Sasaki A."/>
            <person name="Sasakura Y."/>
            <person name="Shoguchi E."/>
            <person name="Shin-i T."/>
            <person name="Spagnuolo A."/>
            <person name="Stainier D."/>
            <person name="Suzuki M.M."/>
            <person name="Tassy O."/>
            <person name="Takatori N."/>
            <person name="Tokuoka M."/>
            <person name="Yagi K."/>
            <person name="Yoshizaki F."/>
            <person name="Wada S."/>
            <person name="Zhang C."/>
            <person name="Hyatt P.D."/>
            <person name="Larimer F."/>
            <person name="Detter C."/>
            <person name="Doggett N."/>
            <person name="Glavina T."/>
            <person name="Hawkins T."/>
            <person name="Richardson P."/>
            <person name="Lucas S."/>
            <person name="Kohara Y."/>
            <person name="Levine M."/>
            <person name="Satoh N."/>
            <person name="Rokhsar D.S."/>
        </authorList>
    </citation>
    <scope>NUCLEOTIDE SEQUENCE [LARGE SCALE GENOMIC DNA]</scope>
</reference>
<sequence>MVKNCSPNLLANELPRCSSLWTESRTFYLGADVNTIPRPRQNSSLSRRTDIGILKSKANNDMFTYGCDTEATCKTTANSNSPHSFWIRSVSVSSGFPTPRFSKHNEVPRRKRDWILVQCVTKYTSRIICSAEPMPKLSYHEIGCQEMVLCPAMLRSVEYIEDVCCQHFNKSSKEETLQSGRTVELLFSAKGPVVRDDKHLTGRSIFYFCFDEPLENRRRLCADCVAARAAVPTPTNDN</sequence>
<name>F6REJ1_CIOIN</name>
<protein>
    <submittedName>
        <fullName evidence="1">Uncharacterized protein</fullName>
    </submittedName>
</protein>
<accession>F6REJ1</accession>